<proteinExistence type="predicted"/>
<dbReference type="RefSeq" id="WP_189690859.1">
    <property type="nucleotide sequence ID" value="NZ_BMYK01000044.1"/>
</dbReference>
<comment type="caution">
    <text evidence="1">The sequence shown here is derived from an EMBL/GenBank/DDBJ whole genome shotgun (WGS) entry which is preliminary data.</text>
</comment>
<reference evidence="2" key="1">
    <citation type="journal article" date="2019" name="Int. J. Syst. Evol. Microbiol.">
        <title>The Global Catalogue of Microorganisms (GCM) 10K type strain sequencing project: providing services to taxonomists for standard genome sequencing and annotation.</title>
        <authorList>
            <consortium name="The Broad Institute Genomics Platform"/>
            <consortium name="The Broad Institute Genome Sequencing Center for Infectious Disease"/>
            <person name="Wu L."/>
            <person name="Ma J."/>
        </authorList>
    </citation>
    <scope>NUCLEOTIDE SEQUENCE [LARGE SCALE GENOMIC DNA]</scope>
    <source>
        <strain evidence="2">KCTC 23314</strain>
    </source>
</reference>
<accession>A0ABQ3GFS5</accession>
<keyword evidence="2" id="KW-1185">Reference proteome</keyword>
<dbReference type="Proteomes" id="UP000626210">
    <property type="component" value="Unassembled WGS sequence"/>
</dbReference>
<evidence type="ECO:0000313" key="1">
    <source>
        <dbReference type="EMBL" id="GHD03443.1"/>
    </source>
</evidence>
<sequence length="91" mass="10288">MAEIERLAQEVVNRWEKGDLAEAVRALSQHLESLKSERLACRHHIAAAEQLHCDEDVQVDDDATVSPTDDGCWVSAWLKVRDEDVQEPEHG</sequence>
<protein>
    <submittedName>
        <fullName evidence="1">Uncharacterized protein</fullName>
    </submittedName>
</protein>
<gene>
    <name evidence="1" type="ORF">GCM10007320_63500</name>
</gene>
<dbReference type="EMBL" id="BMYK01000044">
    <property type="protein sequence ID" value="GHD03443.1"/>
    <property type="molecule type" value="Genomic_DNA"/>
</dbReference>
<name>A0ABQ3GFS5_9BURK</name>
<organism evidence="1 2">
    <name type="scientific">Pseudorhodoferax aquiterrae</name>
    <dbReference type="NCBI Taxonomy" id="747304"/>
    <lineage>
        <taxon>Bacteria</taxon>
        <taxon>Pseudomonadati</taxon>
        <taxon>Pseudomonadota</taxon>
        <taxon>Betaproteobacteria</taxon>
        <taxon>Burkholderiales</taxon>
        <taxon>Comamonadaceae</taxon>
    </lineage>
</organism>
<evidence type="ECO:0000313" key="2">
    <source>
        <dbReference type="Proteomes" id="UP000626210"/>
    </source>
</evidence>